<evidence type="ECO:0000313" key="3">
    <source>
        <dbReference type="Proteomes" id="UP000295536"/>
    </source>
</evidence>
<keyword evidence="4" id="KW-1185">Reference proteome</keyword>
<dbReference type="AlphaFoldDB" id="A0A4R3L6E1"/>
<protein>
    <submittedName>
        <fullName evidence="1">Uncharacterized protein</fullName>
    </submittedName>
</protein>
<dbReference type="EMBL" id="SMAH01000017">
    <property type="protein sequence ID" value="TCS94585.1"/>
    <property type="molecule type" value="Genomic_DNA"/>
</dbReference>
<proteinExistence type="predicted"/>
<sequence length="113" mass="12952">MTFDEFLADDETLRDEWVNAARKGWDAGRRSAFAEAAWILKREALRLEEAAARYEKKEPDEASSIRARAWALTVCAHDLLERSKPQPELKPNRTVTYVCPVCAASLEEKEQQQ</sequence>
<dbReference type="RefSeq" id="WP_132963471.1">
    <property type="nucleotide sequence ID" value="NZ_SMAH01000017.1"/>
</dbReference>
<dbReference type="EMBL" id="VJNC01000021">
    <property type="protein sequence ID" value="TSE18775.1"/>
    <property type="molecule type" value="Genomic_DNA"/>
</dbReference>
<reference evidence="2 4" key="2">
    <citation type="submission" date="2019-07" db="EMBL/GenBank/DDBJ databases">
        <title>Tepidimonas ignava SPS-1037 draft genome.</title>
        <authorList>
            <person name="Da Costa M.S."/>
            <person name="Froufe H.J.C."/>
            <person name="Egas C."/>
            <person name="Albuquerque L."/>
        </authorList>
    </citation>
    <scope>NUCLEOTIDE SEQUENCE [LARGE SCALE GENOMIC DNA]</scope>
    <source>
        <strain evidence="2 4">SPS-1037</strain>
    </source>
</reference>
<gene>
    <name evidence="1" type="ORF">EDC36_11756</name>
    <name evidence="2" type="ORF">Tigna_02413</name>
</gene>
<name>A0A4R3L6E1_9BURK</name>
<evidence type="ECO:0000313" key="1">
    <source>
        <dbReference type="EMBL" id="TCS94585.1"/>
    </source>
</evidence>
<organism evidence="1 3">
    <name type="scientific">Tepidimonas ignava</name>
    <dbReference type="NCBI Taxonomy" id="114249"/>
    <lineage>
        <taxon>Bacteria</taxon>
        <taxon>Pseudomonadati</taxon>
        <taxon>Pseudomonadota</taxon>
        <taxon>Betaproteobacteria</taxon>
        <taxon>Burkholderiales</taxon>
        <taxon>Tepidimonas</taxon>
    </lineage>
</organism>
<reference evidence="1 3" key="1">
    <citation type="submission" date="2019-03" db="EMBL/GenBank/DDBJ databases">
        <title>Genomic Encyclopedia of Type Strains, Phase IV (KMG-IV): sequencing the most valuable type-strain genomes for metagenomic binning, comparative biology and taxonomic classification.</title>
        <authorList>
            <person name="Goeker M."/>
        </authorList>
    </citation>
    <scope>NUCLEOTIDE SEQUENCE [LARGE SCALE GENOMIC DNA]</scope>
    <source>
        <strain evidence="1 3">DSM 12034</strain>
    </source>
</reference>
<accession>A0A4R3L6E1</accession>
<dbReference type="Proteomes" id="UP000295536">
    <property type="component" value="Unassembled WGS sequence"/>
</dbReference>
<evidence type="ECO:0000313" key="4">
    <source>
        <dbReference type="Proteomes" id="UP000315577"/>
    </source>
</evidence>
<comment type="caution">
    <text evidence="1">The sequence shown here is derived from an EMBL/GenBank/DDBJ whole genome shotgun (WGS) entry which is preliminary data.</text>
</comment>
<evidence type="ECO:0000313" key="2">
    <source>
        <dbReference type="EMBL" id="TSE18775.1"/>
    </source>
</evidence>
<dbReference type="Proteomes" id="UP000315577">
    <property type="component" value="Unassembled WGS sequence"/>
</dbReference>